<evidence type="ECO:0000313" key="11">
    <source>
        <dbReference type="Proteomes" id="UP001292094"/>
    </source>
</evidence>
<feature type="domain" description="RRM" evidence="8">
    <location>
        <begin position="435"/>
        <end position="507"/>
    </location>
</feature>
<evidence type="ECO:0000256" key="2">
    <source>
        <dbReference type="ARBA" id="ARBA00022803"/>
    </source>
</evidence>
<feature type="compositionally biased region" description="Basic and acidic residues" evidence="7">
    <location>
        <begin position="111"/>
        <end position="122"/>
    </location>
</feature>
<keyword evidence="3 4" id="KW-0694">RNA-binding</keyword>
<dbReference type="Pfam" id="PF13432">
    <property type="entry name" value="TPR_16"/>
    <property type="match status" value="1"/>
</dbReference>
<dbReference type="InterPro" id="IPR035979">
    <property type="entry name" value="RBD_domain_sf"/>
</dbReference>
<dbReference type="PROSITE" id="PS50103">
    <property type="entry name" value="ZF_C3H1"/>
    <property type="match status" value="1"/>
</dbReference>
<proteinExistence type="predicted"/>
<dbReference type="SUPFAM" id="SSF54928">
    <property type="entry name" value="RNA-binding domain, RBD"/>
    <property type="match status" value="1"/>
</dbReference>
<organism evidence="10 11">
    <name type="scientific">Petrolisthes manimaculis</name>
    <dbReference type="NCBI Taxonomy" id="1843537"/>
    <lineage>
        <taxon>Eukaryota</taxon>
        <taxon>Metazoa</taxon>
        <taxon>Ecdysozoa</taxon>
        <taxon>Arthropoda</taxon>
        <taxon>Crustacea</taxon>
        <taxon>Multicrustacea</taxon>
        <taxon>Malacostraca</taxon>
        <taxon>Eumalacostraca</taxon>
        <taxon>Eucarida</taxon>
        <taxon>Decapoda</taxon>
        <taxon>Pleocyemata</taxon>
        <taxon>Anomura</taxon>
        <taxon>Galatheoidea</taxon>
        <taxon>Porcellanidae</taxon>
        <taxon>Petrolisthes</taxon>
    </lineage>
</organism>
<evidence type="ECO:0000256" key="4">
    <source>
        <dbReference type="PROSITE-ProRule" id="PRU00176"/>
    </source>
</evidence>
<dbReference type="PROSITE" id="PS50005">
    <property type="entry name" value="TPR"/>
    <property type="match status" value="2"/>
</dbReference>
<dbReference type="InterPro" id="IPR000571">
    <property type="entry name" value="Znf_CCCH"/>
</dbReference>
<dbReference type="InterPro" id="IPR013105">
    <property type="entry name" value="TPR_2"/>
</dbReference>
<feature type="compositionally biased region" description="Polar residues" evidence="7">
    <location>
        <begin position="62"/>
        <end position="78"/>
    </location>
</feature>
<feature type="repeat" description="TPR" evidence="5">
    <location>
        <begin position="235"/>
        <end position="268"/>
    </location>
</feature>
<dbReference type="SMART" id="SM00360">
    <property type="entry name" value="RRM"/>
    <property type="match status" value="1"/>
</dbReference>
<dbReference type="AlphaFoldDB" id="A0AAE1PEP2"/>
<keyword evidence="2 5" id="KW-0802">TPR repeat</keyword>
<reference evidence="10" key="1">
    <citation type="submission" date="2023-11" db="EMBL/GenBank/DDBJ databases">
        <title>Genome assemblies of two species of porcelain crab, Petrolisthes cinctipes and Petrolisthes manimaculis (Anomura: Porcellanidae).</title>
        <authorList>
            <person name="Angst P."/>
        </authorList>
    </citation>
    <scope>NUCLEOTIDE SEQUENCE</scope>
    <source>
        <strain evidence="10">PB745_02</strain>
        <tissue evidence="10">Gill</tissue>
    </source>
</reference>
<dbReference type="PANTHER" id="PTHR47678:SF4">
    <property type="entry name" value="SHOCK PROTEIN 70 (HSP70)-INTERACTING PROTEIN, PUTATIVE-RELATED"/>
    <property type="match status" value="1"/>
</dbReference>
<dbReference type="Gene3D" id="3.30.70.330">
    <property type="match status" value="1"/>
</dbReference>
<keyword evidence="6" id="KW-0862">Zinc</keyword>
<feature type="repeat" description="TPR" evidence="5">
    <location>
        <begin position="303"/>
        <end position="336"/>
    </location>
</feature>
<evidence type="ECO:0000256" key="6">
    <source>
        <dbReference type="PROSITE-ProRule" id="PRU00723"/>
    </source>
</evidence>
<dbReference type="PROSITE" id="PS50102">
    <property type="entry name" value="RRM"/>
    <property type="match status" value="1"/>
</dbReference>
<dbReference type="Gene3D" id="1.25.40.10">
    <property type="entry name" value="Tetratricopeptide repeat domain"/>
    <property type="match status" value="1"/>
</dbReference>
<dbReference type="CDD" id="cd00590">
    <property type="entry name" value="RRM_SF"/>
    <property type="match status" value="1"/>
</dbReference>
<evidence type="ECO:0000256" key="3">
    <source>
        <dbReference type="ARBA" id="ARBA00022884"/>
    </source>
</evidence>
<keyword evidence="11" id="KW-1185">Reference proteome</keyword>
<feature type="zinc finger region" description="C3H1-type" evidence="6">
    <location>
        <begin position="569"/>
        <end position="596"/>
    </location>
</feature>
<dbReference type="Pfam" id="PF00076">
    <property type="entry name" value="RRM_1"/>
    <property type="match status" value="1"/>
</dbReference>
<feature type="region of interest" description="Disordered" evidence="7">
    <location>
        <begin position="60"/>
        <end position="188"/>
    </location>
</feature>
<dbReference type="SMART" id="SM00028">
    <property type="entry name" value="TPR"/>
    <property type="match status" value="3"/>
</dbReference>
<comment type="caution">
    <text evidence="10">The sequence shown here is derived from an EMBL/GenBank/DDBJ whole genome shotgun (WGS) entry which is preliminary data.</text>
</comment>
<evidence type="ECO:0000256" key="7">
    <source>
        <dbReference type="SAM" id="MobiDB-lite"/>
    </source>
</evidence>
<protein>
    <submittedName>
        <fullName evidence="10">Uncharacterized protein</fullName>
    </submittedName>
</protein>
<dbReference type="InterPro" id="IPR000504">
    <property type="entry name" value="RRM_dom"/>
</dbReference>
<evidence type="ECO:0000313" key="10">
    <source>
        <dbReference type="EMBL" id="KAK4305969.1"/>
    </source>
</evidence>
<dbReference type="Proteomes" id="UP001292094">
    <property type="component" value="Unassembled WGS sequence"/>
</dbReference>
<keyword evidence="6" id="KW-0479">Metal-binding</keyword>
<dbReference type="InterPro" id="IPR019734">
    <property type="entry name" value="TPR_rpt"/>
</dbReference>
<evidence type="ECO:0000259" key="9">
    <source>
        <dbReference type="PROSITE" id="PS50103"/>
    </source>
</evidence>
<dbReference type="SUPFAM" id="SSF48452">
    <property type="entry name" value="TPR-like"/>
    <property type="match status" value="1"/>
</dbReference>
<keyword evidence="1" id="KW-0677">Repeat</keyword>
<feature type="compositionally biased region" description="Acidic residues" evidence="7">
    <location>
        <begin position="156"/>
        <end position="185"/>
    </location>
</feature>
<dbReference type="Pfam" id="PF07719">
    <property type="entry name" value="TPR_2"/>
    <property type="match status" value="1"/>
</dbReference>
<gene>
    <name evidence="10" type="ORF">Pmani_022163</name>
</gene>
<evidence type="ECO:0000256" key="5">
    <source>
        <dbReference type="PROSITE-ProRule" id="PRU00339"/>
    </source>
</evidence>
<feature type="compositionally biased region" description="Low complexity" evidence="7">
    <location>
        <begin position="533"/>
        <end position="560"/>
    </location>
</feature>
<name>A0AAE1PEP2_9EUCA</name>
<dbReference type="InterPro" id="IPR036869">
    <property type="entry name" value="J_dom_sf"/>
</dbReference>
<dbReference type="PANTHER" id="PTHR47678">
    <property type="entry name" value="TETRATRICOPEPTIDE REPEAT PROTEIN 31"/>
    <property type="match status" value="1"/>
</dbReference>
<dbReference type="InterPro" id="IPR012677">
    <property type="entry name" value="Nucleotide-bd_a/b_plait_sf"/>
</dbReference>
<evidence type="ECO:0000259" key="8">
    <source>
        <dbReference type="PROSITE" id="PS50102"/>
    </source>
</evidence>
<feature type="compositionally biased region" description="Basic residues" evidence="7">
    <location>
        <begin position="123"/>
        <end position="132"/>
    </location>
</feature>
<dbReference type="EMBL" id="JAWZYT010002204">
    <property type="protein sequence ID" value="KAK4305969.1"/>
    <property type="molecule type" value="Genomic_DNA"/>
</dbReference>
<evidence type="ECO:0000256" key="1">
    <source>
        <dbReference type="ARBA" id="ARBA00022737"/>
    </source>
</evidence>
<accession>A0AAE1PEP2</accession>
<dbReference type="GO" id="GO:0003723">
    <property type="term" value="F:RNA binding"/>
    <property type="evidence" value="ECO:0007669"/>
    <property type="project" value="UniProtKB-UniRule"/>
</dbReference>
<dbReference type="Gene3D" id="1.10.287.110">
    <property type="entry name" value="DnaJ domain"/>
    <property type="match status" value="1"/>
</dbReference>
<dbReference type="InterPro" id="IPR011990">
    <property type="entry name" value="TPR-like_helical_dom_sf"/>
</dbReference>
<keyword evidence="6" id="KW-0863">Zinc-finger</keyword>
<dbReference type="GO" id="GO:0008270">
    <property type="term" value="F:zinc ion binding"/>
    <property type="evidence" value="ECO:0007669"/>
    <property type="project" value="UniProtKB-KW"/>
</dbReference>
<feature type="region of interest" description="Disordered" evidence="7">
    <location>
        <begin position="513"/>
        <end position="568"/>
    </location>
</feature>
<sequence>MGISDKEAFRILGLPLGVDKDAINERYKSLCCKLSSSKTPADKKKLEEVVAAYGQLLPLPAQRNTYTRNKGKSNSTMHNDTDSDASSEEDWRVLCRNGRGATHQQHQQLSDAEKERRKAEKRREKKKRRNERKKLEKIENRIFNQNADDNKKGEDSESDEEEEDDNEREEEEEEETEEEEEEEQGLDPSSAFFAKAAKNMKVNVSGKQEKQSGKVNKQETGKQEVNGVAGTVLQARQLAMRGNEAANVGQYSAAVRLFSDAIRLHPHDHRFFGNRSYCRHQLSHYEKALSDAEKAIKLAPHWPKGHFRRGTSLHGLGQYIEAESAFEEVLRLDPGCQEAGEEIKRVRVTRIVEMGFTTRQAGSAIAKYTHVQPALDALLSGEFRKGLGEVFYSDDEDGFSLGDEDGLNKKGRLVAQPVAANNNVKMNPKNPDGLTSLWVGNVLPEVSEKRLSHLFSKQGPVSSVRLLKDKYCAFVNYQDKVAASRAMERLQGYELAGQRLLIKFPDNPIATLYPAAPRKPKPMQNGTKNTSVGKSNGSATAAASTAIPSSKSSPPGQPSQTNGSKLRGPVNGDECYFWRTTGCAFGDACKHKHLPRNKAIDRKPWQK</sequence>
<feature type="domain" description="C3H1-type" evidence="9">
    <location>
        <begin position="569"/>
        <end position="596"/>
    </location>
</feature>